<evidence type="ECO:0000256" key="3">
    <source>
        <dbReference type="ARBA" id="ARBA00022448"/>
    </source>
</evidence>
<keyword evidence="5 12" id="KW-0999">Mitochondrion inner membrane</keyword>
<feature type="binding site" description="axial binding residue" evidence="11">
    <location>
        <position position="104"/>
    </location>
    <ligand>
        <name>heme b</name>
        <dbReference type="ChEBI" id="CHEBI:60344"/>
        <note>ligand shared with SDHC</note>
    </ligand>
    <ligandPart>
        <name>Fe</name>
        <dbReference type="ChEBI" id="CHEBI:18248"/>
    </ligandPart>
</feature>
<dbReference type="GO" id="GO:0046872">
    <property type="term" value="F:metal ion binding"/>
    <property type="evidence" value="ECO:0007669"/>
    <property type="project" value="UniProtKB-KW"/>
</dbReference>
<evidence type="ECO:0000256" key="1">
    <source>
        <dbReference type="ARBA" id="ARBA00004448"/>
    </source>
</evidence>
<dbReference type="Gene3D" id="1.20.1300.10">
    <property type="entry name" value="Fumarate reductase/succinate dehydrogenase, transmembrane subunit"/>
    <property type="match status" value="1"/>
</dbReference>
<accession>A0A139ALC7</accession>
<dbReference type="OMA" id="SEGSYHW"/>
<comment type="subcellular location">
    <subcellularLocation>
        <location evidence="1 12">Mitochondrion inner membrane</location>
        <topology evidence="1 12">Multi-pass membrane protein</topology>
    </subcellularLocation>
</comment>
<keyword evidence="3" id="KW-0813">Transport</keyword>
<dbReference type="GO" id="GO:0005743">
    <property type="term" value="C:mitochondrial inner membrane"/>
    <property type="evidence" value="ECO:0007669"/>
    <property type="project" value="UniProtKB-SubCell"/>
</dbReference>
<keyword evidence="11" id="KW-0408">Iron</keyword>
<dbReference type="OrthoDB" id="18577at2759"/>
<keyword evidence="6 12" id="KW-0809">Transit peptide</keyword>
<keyword evidence="7" id="KW-1133">Transmembrane helix</keyword>
<feature type="binding site" evidence="10">
    <location>
        <position position="116"/>
    </location>
    <ligand>
        <name>a ubiquinone</name>
        <dbReference type="ChEBI" id="CHEBI:16389"/>
        <note>ligand shared with IP/SDHB</note>
    </ligand>
</feature>
<evidence type="ECO:0000256" key="7">
    <source>
        <dbReference type="ARBA" id="ARBA00022989"/>
    </source>
</evidence>
<evidence type="ECO:0000256" key="12">
    <source>
        <dbReference type="RuleBase" id="RU364031"/>
    </source>
</evidence>
<keyword evidence="11" id="KW-0479">Metal-binding</keyword>
<evidence type="ECO:0000256" key="10">
    <source>
        <dbReference type="PIRSR" id="PIRSR607992-1"/>
    </source>
</evidence>
<dbReference type="STRING" id="1344416.A0A139ALC7"/>
<evidence type="ECO:0000256" key="5">
    <source>
        <dbReference type="ARBA" id="ARBA00022792"/>
    </source>
</evidence>
<keyword evidence="9 12" id="KW-0472">Membrane</keyword>
<dbReference type="Proteomes" id="UP000070544">
    <property type="component" value="Unassembled WGS sequence"/>
</dbReference>
<dbReference type="EMBL" id="KQ965746">
    <property type="protein sequence ID" value="KXS17498.1"/>
    <property type="molecule type" value="Genomic_DNA"/>
</dbReference>
<evidence type="ECO:0000313" key="13">
    <source>
        <dbReference type="EMBL" id="KXS17498.1"/>
    </source>
</evidence>
<comment type="similarity">
    <text evidence="2 12">Belongs to the CybS family.</text>
</comment>
<dbReference type="GO" id="GO:0020037">
    <property type="term" value="F:heme binding"/>
    <property type="evidence" value="ECO:0007669"/>
    <property type="project" value="TreeGrafter"/>
</dbReference>
<sequence>MAMNIARSRIAMRPVSLLACRQTVRPVAFHSGRMLAQHSADTAPALRPDDKVASFPPSASSGSVHWNLERGLSLVNAGLITAPFIVGAGNSVIDFSLGVVLPIHIQLGLENIVLDYVPYRKYGHLYTVALWATRAFTGLTLYGIYQFNTNDVGVTEFVKRVWHADKKE</sequence>
<organism evidence="13 14">
    <name type="scientific">Gonapodya prolifera (strain JEL478)</name>
    <name type="common">Monoblepharis prolifera</name>
    <dbReference type="NCBI Taxonomy" id="1344416"/>
    <lineage>
        <taxon>Eukaryota</taxon>
        <taxon>Fungi</taxon>
        <taxon>Fungi incertae sedis</taxon>
        <taxon>Chytridiomycota</taxon>
        <taxon>Chytridiomycota incertae sedis</taxon>
        <taxon>Monoblepharidomycetes</taxon>
        <taxon>Monoblepharidales</taxon>
        <taxon>Gonapodyaceae</taxon>
        <taxon>Gonapodya</taxon>
    </lineage>
</organism>
<proteinExistence type="inferred from homology"/>
<dbReference type="AlphaFoldDB" id="A0A139ALC7"/>
<dbReference type="GO" id="GO:0006099">
    <property type="term" value="P:tricarboxylic acid cycle"/>
    <property type="evidence" value="ECO:0007669"/>
    <property type="project" value="TreeGrafter"/>
</dbReference>
<dbReference type="InterPro" id="IPR007992">
    <property type="entry name" value="CybS"/>
</dbReference>
<evidence type="ECO:0000256" key="9">
    <source>
        <dbReference type="ARBA" id="ARBA00023136"/>
    </source>
</evidence>
<evidence type="ECO:0000256" key="4">
    <source>
        <dbReference type="ARBA" id="ARBA00022692"/>
    </source>
</evidence>
<evidence type="ECO:0000256" key="2">
    <source>
        <dbReference type="ARBA" id="ARBA00007294"/>
    </source>
</evidence>
<keyword evidence="8 12" id="KW-0496">Mitochondrion</keyword>
<gene>
    <name evidence="13" type="ORF">M427DRAFT_54441</name>
</gene>
<reference evidence="13 14" key="1">
    <citation type="journal article" date="2015" name="Genome Biol. Evol.">
        <title>Phylogenomic analyses indicate that early fungi evolved digesting cell walls of algal ancestors of land plants.</title>
        <authorList>
            <person name="Chang Y."/>
            <person name="Wang S."/>
            <person name="Sekimoto S."/>
            <person name="Aerts A.L."/>
            <person name="Choi C."/>
            <person name="Clum A."/>
            <person name="LaButti K.M."/>
            <person name="Lindquist E.A."/>
            <person name="Yee Ngan C."/>
            <person name="Ohm R.A."/>
            <person name="Salamov A.A."/>
            <person name="Grigoriev I.V."/>
            <person name="Spatafora J.W."/>
            <person name="Berbee M.L."/>
        </authorList>
    </citation>
    <scope>NUCLEOTIDE SEQUENCE [LARGE SCALE GENOMIC DNA]</scope>
    <source>
        <strain evidence="13 14">JEL478</strain>
    </source>
</reference>
<dbReference type="InterPro" id="IPR034804">
    <property type="entry name" value="SQR/QFR_C/D"/>
</dbReference>
<dbReference type="PANTHER" id="PTHR13337:SF2">
    <property type="entry name" value="SUCCINATE DEHYDROGENASE [UBIQUINONE] CYTOCHROME B SMALL SUBUNIT, MITOCHONDRIAL"/>
    <property type="match status" value="1"/>
</dbReference>
<dbReference type="GO" id="GO:0006121">
    <property type="term" value="P:mitochondrial electron transport, succinate to ubiquinone"/>
    <property type="evidence" value="ECO:0007669"/>
    <property type="project" value="TreeGrafter"/>
</dbReference>
<dbReference type="GO" id="GO:0048039">
    <property type="term" value="F:ubiquinone binding"/>
    <property type="evidence" value="ECO:0007669"/>
    <property type="project" value="TreeGrafter"/>
</dbReference>
<evidence type="ECO:0000256" key="8">
    <source>
        <dbReference type="ARBA" id="ARBA00023128"/>
    </source>
</evidence>
<name>A0A139ALC7_GONPJ</name>
<dbReference type="CDD" id="cd03496">
    <property type="entry name" value="SQR_TypeC_CybS"/>
    <property type="match status" value="1"/>
</dbReference>
<dbReference type="PANTHER" id="PTHR13337">
    <property type="entry name" value="SUCCINATE DEHYDROGENASE"/>
    <property type="match status" value="1"/>
</dbReference>
<evidence type="ECO:0000256" key="6">
    <source>
        <dbReference type="ARBA" id="ARBA00022946"/>
    </source>
</evidence>
<evidence type="ECO:0000256" key="11">
    <source>
        <dbReference type="PIRSR" id="PIRSR607992-2"/>
    </source>
</evidence>
<keyword evidence="4" id="KW-0812">Transmembrane</keyword>
<keyword evidence="14" id="KW-1185">Reference proteome</keyword>
<dbReference type="Pfam" id="PF05328">
    <property type="entry name" value="CybS"/>
    <property type="match status" value="1"/>
</dbReference>
<protein>
    <recommendedName>
        <fullName evidence="12">Succinate dehydrogenase [ubiquinone] cytochrome b small subunit</fullName>
    </recommendedName>
</protein>
<evidence type="ECO:0000313" key="14">
    <source>
        <dbReference type="Proteomes" id="UP000070544"/>
    </source>
</evidence>